<accession>A0AAU9IN00</accession>
<protein>
    <submittedName>
        <fullName evidence="1">Uncharacterized protein</fullName>
    </submittedName>
</protein>
<sequence>MLLTHLKSLSLNFLRISKFFEWANICDKFEEILNHSLVARSTPQSLWKASEKTKLKNQSGCISLKCFIFTH</sequence>
<name>A0AAU9IN00_9CILI</name>
<dbReference type="Proteomes" id="UP001162131">
    <property type="component" value="Unassembled WGS sequence"/>
</dbReference>
<proteinExistence type="predicted"/>
<evidence type="ECO:0000313" key="1">
    <source>
        <dbReference type="EMBL" id="CAG9312554.1"/>
    </source>
</evidence>
<reference evidence="1" key="1">
    <citation type="submission" date="2021-09" db="EMBL/GenBank/DDBJ databases">
        <authorList>
            <consortium name="AG Swart"/>
            <person name="Singh M."/>
            <person name="Singh A."/>
            <person name="Seah K."/>
            <person name="Emmerich C."/>
        </authorList>
    </citation>
    <scope>NUCLEOTIDE SEQUENCE</scope>
    <source>
        <strain evidence="1">ATCC30299</strain>
    </source>
</reference>
<keyword evidence="2" id="KW-1185">Reference proteome</keyword>
<gene>
    <name evidence="1" type="ORF">BSTOLATCC_MIC6948</name>
</gene>
<evidence type="ECO:0000313" key="2">
    <source>
        <dbReference type="Proteomes" id="UP001162131"/>
    </source>
</evidence>
<organism evidence="1 2">
    <name type="scientific">Blepharisma stoltei</name>
    <dbReference type="NCBI Taxonomy" id="1481888"/>
    <lineage>
        <taxon>Eukaryota</taxon>
        <taxon>Sar</taxon>
        <taxon>Alveolata</taxon>
        <taxon>Ciliophora</taxon>
        <taxon>Postciliodesmatophora</taxon>
        <taxon>Heterotrichea</taxon>
        <taxon>Heterotrichida</taxon>
        <taxon>Blepharismidae</taxon>
        <taxon>Blepharisma</taxon>
    </lineage>
</organism>
<dbReference type="AlphaFoldDB" id="A0AAU9IN00"/>
<dbReference type="EMBL" id="CAJZBQ010000007">
    <property type="protein sequence ID" value="CAG9312554.1"/>
    <property type="molecule type" value="Genomic_DNA"/>
</dbReference>
<comment type="caution">
    <text evidence="1">The sequence shown here is derived from an EMBL/GenBank/DDBJ whole genome shotgun (WGS) entry which is preliminary data.</text>
</comment>